<organism evidence="2 3">
    <name type="scientific">Raineya orbicola</name>
    <dbReference type="NCBI Taxonomy" id="2016530"/>
    <lineage>
        <taxon>Bacteria</taxon>
        <taxon>Pseudomonadati</taxon>
        <taxon>Bacteroidota</taxon>
        <taxon>Cytophagia</taxon>
        <taxon>Cytophagales</taxon>
        <taxon>Raineyaceae</taxon>
        <taxon>Raineya</taxon>
    </lineage>
</organism>
<reference evidence="2 3" key="1">
    <citation type="submission" date="2017-06" db="EMBL/GenBank/DDBJ databases">
        <title>Raineya orbicola gen. nov., sp. nov. a slightly thermophilic bacterium of the phylum Bacteroidetes and the description of Raineyaceae fam. nov.</title>
        <authorList>
            <person name="Albuquerque L."/>
            <person name="Polonia A.R.M."/>
            <person name="Barroso C."/>
            <person name="Froufe H.J.C."/>
            <person name="Lage O."/>
            <person name="Lobo-Da-Cunha A."/>
            <person name="Egas C."/>
            <person name="Da Costa M.S."/>
        </authorList>
    </citation>
    <scope>NUCLEOTIDE SEQUENCE [LARGE SCALE GENOMIC DNA]</scope>
    <source>
        <strain evidence="2 3">SPSPC-11</strain>
    </source>
</reference>
<dbReference type="InterPro" id="IPR021458">
    <property type="entry name" value="Rv0495c"/>
</dbReference>
<sequence>MLIVENTYISDDIAEYYFKCDLERCKGACCEAGDLGAPLEESELSILEQIFEQVRPYMSEKGKEIAEKQGLYILDSDGDFSTTTIEGKECIFAVKNEKGTWSCAIEKAYQEGKTEFQKPISCHLYPVRITKYDQYEAINYHQWHICSPACVLGKKMQVKVFEFLKEPLIRKYGSQWYEKLNQEVMEWEKRRINH</sequence>
<dbReference type="Proteomes" id="UP000233387">
    <property type="component" value="Unassembled WGS sequence"/>
</dbReference>
<comment type="caution">
    <text evidence="2">The sequence shown here is derived from an EMBL/GenBank/DDBJ whole genome shotgun (WGS) entry which is preliminary data.</text>
</comment>
<proteinExistence type="inferred from homology"/>
<comment type="similarity">
    <text evidence="1">Belongs to the Rv0495c family.</text>
</comment>
<gene>
    <name evidence="2" type="ORF">Rain11_1725</name>
</gene>
<evidence type="ECO:0000313" key="3">
    <source>
        <dbReference type="Proteomes" id="UP000233387"/>
    </source>
</evidence>
<evidence type="ECO:0000313" key="2">
    <source>
        <dbReference type="EMBL" id="PKQ68257.1"/>
    </source>
</evidence>
<protein>
    <recommendedName>
        <fullName evidence="4">DUF3109 family protein</fullName>
    </recommendedName>
</protein>
<dbReference type="AlphaFoldDB" id="A0A2N3ID84"/>
<name>A0A2N3ID84_9BACT</name>
<dbReference type="RefSeq" id="WP_101358998.1">
    <property type="nucleotide sequence ID" value="NZ_NKXO01000026.1"/>
</dbReference>
<evidence type="ECO:0008006" key="4">
    <source>
        <dbReference type="Google" id="ProtNLM"/>
    </source>
</evidence>
<dbReference type="OrthoDB" id="597501at2"/>
<accession>A0A2N3ID84</accession>
<evidence type="ECO:0000256" key="1">
    <source>
        <dbReference type="ARBA" id="ARBA00093770"/>
    </source>
</evidence>
<keyword evidence="3" id="KW-1185">Reference proteome</keyword>
<dbReference type="Pfam" id="PF11307">
    <property type="entry name" value="DUF3109"/>
    <property type="match status" value="1"/>
</dbReference>
<dbReference type="EMBL" id="NKXO01000026">
    <property type="protein sequence ID" value="PKQ68257.1"/>
    <property type="molecule type" value="Genomic_DNA"/>
</dbReference>